<dbReference type="AlphaFoldDB" id="A0A386WT31"/>
<evidence type="ECO:0000313" key="3">
    <source>
        <dbReference type="Proteomes" id="UP000267804"/>
    </source>
</evidence>
<dbReference type="InterPro" id="IPR010982">
    <property type="entry name" value="Lambda_DNA-bd_dom_sf"/>
</dbReference>
<dbReference type="EMBL" id="CP024087">
    <property type="protein sequence ID" value="AYF31122.1"/>
    <property type="molecule type" value="Genomic_DNA"/>
</dbReference>
<name>A0A386WT31_9ACTN</name>
<dbReference type="InterPro" id="IPR001387">
    <property type="entry name" value="Cro/C1-type_HTH"/>
</dbReference>
<dbReference type="GO" id="GO:0003677">
    <property type="term" value="F:DNA binding"/>
    <property type="evidence" value="ECO:0007669"/>
    <property type="project" value="InterPro"/>
</dbReference>
<evidence type="ECO:0000313" key="2">
    <source>
        <dbReference type="EMBL" id="AYF31122.1"/>
    </source>
</evidence>
<dbReference type="CDD" id="cd00093">
    <property type="entry name" value="HTH_XRE"/>
    <property type="match status" value="1"/>
</dbReference>
<reference evidence="2 3" key="1">
    <citation type="submission" date="2017-10" db="EMBL/GenBank/DDBJ databases">
        <title>Integration of genomic and chemical information greatly accelerates assignment of the full stereostructure of myelolactone, a potent inhibitor of myeloma from a marine-derived Micromonospora.</title>
        <authorList>
            <person name="Kim M.C."/>
            <person name="Machado H."/>
            <person name="Jensen P.R."/>
            <person name="Fenical W."/>
        </authorList>
    </citation>
    <scope>NUCLEOTIDE SEQUENCE [LARGE SCALE GENOMIC DNA]</scope>
    <source>
        <strain evidence="2 3">CNY-010</strain>
    </source>
</reference>
<dbReference type="KEGG" id="mtua:CSH63_27515"/>
<accession>A0A386WT31</accession>
<dbReference type="PROSITE" id="PS50943">
    <property type="entry name" value="HTH_CROC1"/>
    <property type="match status" value="1"/>
</dbReference>
<dbReference type="Gene3D" id="1.10.260.40">
    <property type="entry name" value="lambda repressor-like DNA-binding domains"/>
    <property type="match status" value="1"/>
</dbReference>
<dbReference type="Proteomes" id="UP000267804">
    <property type="component" value="Chromosome"/>
</dbReference>
<dbReference type="SMART" id="SM00530">
    <property type="entry name" value="HTH_XRE"/>
    <property type="match status" value="1"/>
</dbReference>
<protein>
    <submittedName>
        <fullName evidence="2">Transcriptional regulator</fullName>
    </submittedName>
</protein>
<sequence length="408" mass="43661">MMDARLDDYIGLRIARYRDVGRLTQRELADAVGVSREHLSRVENGRKAVTDRRMLYAFATALGVSVTDLTGQPAPPRSQDDLVMYSAVPALRGALDDDPEDDSRITASMLAAEVDRAMAARMACDYHTLAALLPGLVMDARRLADEDGDSGRVGLELFVRAAVCASLTIKPFGHIDLATRLGERARIAAVQLGSPASLAAADFALAQTALASGTVGGRRRSLAAATRAADQIGDVGGDEALSWYGMLHLQAALSAATLGRVDEAAAHHSEATAVAARVSADPWRMEVTPANVGVWRVAIALESGEPDRAPQYARAVDRTGLRTRQRLAHLHIACGRGWYQAGKPDKAVRQFLAADTVAPSELRSRPSVREIVGQMVRDARRRGGPELRKLALRVGVDPLDPDLDAGVV</sequence>
<organism evidence="2 3">
    <name type="scientific">Micromonospora tulbaghiae</name>
    <dbReference type="NCBI Taxonomy" id="479978"/>
    <lineage>
        <taxon>Bacteria</taxon>
        <taxon>Bacillati</taxon>
        <taxon>Actinomycetota</taxon>
        <taxon>Actinomycetes</taxon>
        <taxon>Micromonosporales</taxon>
        <taxon>Micromonosporaceae</taxon>
        <taxon>Micromonospora</taxon>
    </lineage>
</organism>
<gene>
    <name evidence="2" type="ORF">CSH63_27515</name>
</gene>
<evidence type="ECO:0000259" key="1">
    <source>
        <dbReference type="PROSITE" id="PS50943"/>
    </source>
</evidence>
<proteinExistence type="predicted"/>
<dbReference type="Pfam" id="PF13560">
    <property type="entry name" value="HTH_31"/>
    <property type="match status" value="1"/>
</dbReference>
<feature type="domain" description="HTH cro/C1-type" evidence="1">
    <location>
        <begin position="14"/>
        <end position="69"/>
    </location>
</feature>
<dbReference type="SUPFAM" id="SSF47413">
    <property type="entry name" value="lambda repressor-like DNA-binding domains"/>
    <property type="match status" value="1"/>
</dbReference>